<dbReference type="PRINTS" id="PR01415">
    <property type="entry name" value="ANKYRIN"/>
</dbReference>
<accession>A0A9P5ER59</accession>
<evidence type="ECO:0000259" key="7">
    <source>
        <dbReference type="Pfam" id="PF24883"/>
    </source>
</evidence>
<keyword evidence="9" id="KW-1185">Reference proteome</keyword>
<dbReference type="SUPFAM" id="SSF48403">
    <property type="entry name" value="Ankyrin repeat"/>
    <property type="match status" value="1"/>
</dbReference>
<evidence type="ECO:0000313" key="9">
    <source>
        <dbReference type="Proteomes" id="UP000711996"/>
    </source>
</evidence>
<keyword evidence="2 3" id="KW-0040">ANK repeat</keyword>
<dbReference type="PROSITE" id="PS50297">
    <property type="entry name" value="ANK_REP_REGION"/>
    <property type="match status" value="6"/>
</dbReference>
<dbReference type="PANTHER" id="PTHR24188:SF29">
    <property type="entry name" value="GH09064P"/>
    <property type="match status" value="1"/>
</dbReference>
<dbReference type="PROSITE" id="PS50088">
    <property type="entry name" value="ANK_REPEAT"/>
    <property type="match status" value="8"/>
</dbReference>
<organism evidence="8 9">
    <name type="scientific">Colletotrichum siamense</name>
    <name type="common">Anthracnose fungus</name>
    <dbReference type="NCBI Taxonomy" id="690259"/>
    <lineage>
        <taxon>Eukaryota</taxon>
        <taxon>Fungi</taxon>
        <taxon>Dikarya</taxon>
        <taxon>Ascomycota</taxon>
        <taxon>Pezizomycotina</taxon>
        <taxon>Sordariomycetes</taxon>
        <taxon>Hypocreomycetidae</taxon>
        <taxon>Glomerellales</taxon>
        <taxon>Glomerellaceae</taxon>
        <taxon>Colletotrichum</taxon>
        <taxon>Colletotrichum gloeosporioides species complex</taxon>
    </lineage>
</organism>
<feature type="repeat" description="ANK" evidence="3">
    <location>
        <begin position="1104"/>
        <end position="1132"/>
    </location>
</feature>
<dbReference type="InterPro" id="IPR002110">
    <property type="entry name" value="Ankyrin_rpt"/>
</dbReference>
<evidence type="ECO:0000313" key="8">
    <source>
        <dbReference type="EMBL" id="KAF4857919.1"/>
    </source>
</evidence>
<dbReference type="Gene3D" id="3.40.50.300">
    <property type="entry name" value="P-loop containing nucleotide triphosphate hydrolases"/>
    <property type="match status" value="1"/>
</dbReference>
<feature type="repeat" description="ANK" evidence="3">
    <location>
        <begin position="968"/>
        <end position="1000"/>
    </location>
</feature>
<dbReference type="Pfam" id="PF24809">
    <property type="entry name" value="DUF7708"/>
    <property type="match status" value="1"/>
</dbReference>
<reference evidence="8" key="1">
    <citation type="submission" date="2019-06" db="EMBL/GenBank/DDBJ databases">
        <authorList>
            <person name="Gan P."/>
            <person name="Shirasu K."/>
        </authorList>
    </citation>
    <scope>NUCLEOTIDE SEQUENCE [LARGE SCALE GENOMIC DNA]</scope>
    <source>
        <strain evidence="8">CAD2</strain>
    </source>
</reference>
<feature type="domain" description="GPI inositol-deacylase winged helix" evidence="5">
    <location>
        <begin position="536"/>
        <end position="621"/>
    </location>
</feature>
<dbReference type="InterPro" id="IPR036770">
    <property type="entry name" value="Ankyrin_rpt-contain_sf"/>
</dbReference>
<feature type="coiled-coil region" evidence="4">
    <location>
        <begin position="210"/>
        <end position="275"/>
    </location>
</feature>
<keyword evidence="1" id="KW-0677">Repeat</keyword>
<dbReference type="OrthoDB" id="4845660at2759"/>
<dbReference type="Proteomes" id="UP000711996">
    <property type="component" value="Unassembled WGS sequence"/>
</dbReference>
<dbReference type="Pfam" id="PF24883">
    <property type="entry name" value="NPHP3_N"/>
    <property type="match status" value="1"/>
</dbReference>
<dbReference type="PANTHER" id="PTHR24188">
    <property type="entry name" value="ANKYRIN REPEAT PROTEIN"/>
    <property type="match status" value="1"/>
</dbReference>
<dbReference type="InterPro" id="IPR056125">
    <property type="entry name" value="DUF7708"/>
</dbReference>
<feature type="repeat" description="ANK" evidence="3">
    <location>
        <begin position="1003"/>
        <end position="1035"/>
    </location>
</feature>
<dbReference type="AlphaFoldDB" id="A0A9P5ER59"/>
<dbReference type="SMART" id="SM00248">
    <property type="entry name" value="ANK"/>
    <property type="match status" value="9"/>
</dbReference>
<dbReference type="Pfam" id="PF12796">
    <property type="entry name" value="Ank_2"/>
    <property type="match status" value="3"/>
</dbReference>
<dbReference type="EMBL" id="QPMT01000024">
    <property type="protein sequence ID" value="KAF4857919.1"/>
    <property type="molecule type" value="Genomic_DNA"/>
</dbReference>
<evidence type="ECO:0000256" key="3">
    <source>
        <dbReference type="PROSITE-ProRule" id="PRU00023"/>
    </source>
</evidence>
<evidence type="ECO:0000256" key="4">
    <source>
        <dbReference type="SAM" id="Coils"/>
    </source>
</evidence>
<feature type="domain" description="DUF7708" evidence="6">
    <location>
        <begin position="77"/>
        <end position="212"/>
    </location>
</feature>
<feature type="repeat" description="ANK" evidence="3">
    <location>
        <begin position="900"/>
        <end position="932"/>
    </location>
</feature>
<feature type="domain" description="Nephrocystin 3-like N-terminal" evidence="7">
    <location>
        <begin position="288"/>
        <end position="421"/>
    </location>
</feature>
<dbReference type="Pfam" id="PF22939">
    <property type="entry name" value="WHD_GPIID"/>
    <property type="match status" value="1"/>
</dbReference>
<protein>
    <submittedName>
        <fullName evidence="8">Ankyrin repeat protein R863</fullName>
    </submittedName>
</protein>
<feature type="repeat" description="ANK" evidence="3">
    <location>
        <begin position="1071"/>
        <end position="1103"/>
    </location>
</feature>
<evidence type="ECO:0000256" key="1">
    <source>
        <dbReference type="ARBA" id="ARBA00022737"/>
    </source>
</evidence>
<proteinExistence type="predicted"/>
<dbReference type="InterPro" id="IPR056884">
    <property type="entry name" value="NPHP3-like_N"/>
</dbReference>
<name>A0A9P5ER59_COLSI</name>
<dbReference type="Gene3D" id="1.25.40.20">
    <property type="entry name" value="Ankyrin repeat-containing domain"/>
    <property type="match status" value="3"/>
</dbReference>
<keyword evidence="4" id="KW-0175">Coiled coil</keyword>
<sequence length="1164" mass="128952">MEIVRKLSPAASQVTPIKGLQVAVNEFRKTLNDDQRSDLDKLKGIPDADAALVFTSQLNDSATQRKSASRGSRLISVLEYVRDSSVIIDTFVSSHPEIAALVWGSIKLTIQVVLNFASYYERVSDLFMQFSRDCPRFAEYQALFPNSPGLQKAVCDFNASIIRCCKHVVEAMQRPWQKHLGHAFLQSFRQEFNPDLEIIRRCGIEAKQEIKLAKARADQQDQRLQQMEREAATKERHKVRHLFSRVTSDLDAIKNDQMQQDIRRAEQSRRQLLDSLSSYDYLTHFKKSFGSGKTVLTASAVEHIYAHERRTRETVTFFFPHFAYETPPSAETTLRSIIRQSLDPARLSSDWEARLTELDRKPSSELGELTSLLQWAIDQSDIFYVFIDALDEFEPTERRDLLDSLVSVASSSRLRVFISSRESLSGELRDRIPTIGTILMASPEAKIDIATFVGETLRKRQLNGDLMVQDQSIVDNIRQALINRADGMFLWVTFLLDEICAQTCDDDIRDAVERLPKTLTETLSKALHRIIKQGKSAIANKAFQWIAIAKRPLTLDELREVISMKVGQPSSNPGQLINGIDRLPMWCGNLVRVDEESRTAEFAHKAVHKFIVEGSSGPEYAEFHFKAEDADHHAGEICVTYLNFSDFVTTITRRSQPVKINPTRMAHSALRNSWNLPKSISSAVITMRKNVQAETDPAGILATYDRSDDEEAINTLEVHYPFLKYASVHWIFHTTRFRRRTSSTWGMWQQLYTQKHGLAKMPWLRQDDPRGLNPNILPWSFANRHFALIRYLAHLGKIDDAEIQGALKGCMTDGDVDLASALLESSHAVGIASTDLLPAASGIGHINIVELLLSVGANVNVETSNYEQTALEAASGGGHFNIVELLLSKGANVNVGASNSRRTALEAASEGGHINIVELLLSVGANVNAAASKSGRTALEVASEGGYFNIVELLLTAGANVNAGASNSGRTALEVASKGGHIDVVEILLFAGANVNAQPAQKRRRTTLQTASEGSYIKFIQRLLSTGANVNTDASRCHNALKAVSERDYQDDVELLLSREAKVNTQPAHEHMQTALQAAAKGGYIEIVQRLLSAGANVNINDSRYHNALRAASEGGHINVVELLLLAGANVNGGHPIYQTALQAASEGGHIDIVARLRAAGAQR</sequence>
<feature type="repeat" description="ANK" evidence="3">
    <location>
        <begin position="934"/>
        <end position="966"/>
    </location>
</feature>
<evidence type="ECO:0000259" key="6">
    <source>
        <dbReference type="Pfam" id="PF24809"/>
    </source>
</evidence>
<dbReference type="InterPro" id="IPR054471">
    <property type="entry name" value="GPIID_WHD"/>
</dbReference>
<feature type="repeat" description="ANK" evidence="3">
    <location>
        <begin position="866"/>
        <end position="898"/>
    </location>
</feature>
<feature type="repeat" description="ANK" evidence="3">
    <location>
        <begin position="832"/>
        <end position="864"/>
    </location>
</feature>
<evidence type="ECO:0000256" key="2">
    <source>
        <dbReference type="ARBA" id="ARBA00023043"/>
    </source>
</evidence>
<dbReference type="InterPro" id="IPR027417">
    <property type="entry name" value="P-loop_NTPase"/>
</dbReference>
<evidence type="ECO:0000259" key="5">
    <source>
        <dbReference type="Pfam" id="PF22939"/>
    </source>
</evidence>
<comment type="caution">
    <text evidence="8">The sequence shown here is derived from an EMBL/GenBank/DDBJ whole genome shotgun (WGS) entry which is preliminary data.</text>
</comment>
<gene>
    <name evidence="8" type="primary">MIMI_L863</name>
    <name evidence="8" type="ORF">CGCSCA2_v008000</name>
</gene>